<sequence length="28" mass="3306">MHSSLIDNEKNHLNDGCFHTIPVLFLYF</sequence>
<name>A0A2P2QR82_RHIMU</name>
<protein>
    <submittedName>
        <fullName evidence="1">Uncharacterized protein</fullName>
    </submittedName>
</protein>
<proteinExistence type="predicted"/>
<evidence type="ECO:0000313" key="1">
    <source>
        <dbReference type="EMBL" id="MBX69458.1"/>
    </source>
</evidence>
<accession>A0A2P2QR82</accession>
<dbReference type="AlphaFoldDB" id="A0A2P2QR82"/>
<dbReference type="EMBL" id="GGEC01088974">
    <property type="protein sequence ID" value="MBX69458.1"/>
    <property type="molecule type" value="Transcribed_RNA"/>
</dbReference>
<organism evidence="1">
    <name type="scientific">Rhizophora mucronata</name>
    <name type="common">Asiatic mangrove</name>
    <dbReference type="NCBI Taxonomy" id="61149"/>
    <lineage>
        <taxon>Eukaryota</taxon>
        <taxon>Viridiplantae</taxon>
        <taxon>Streptophyta</taxon>
        <taxon>Embryophyta</taxon>
        <taxon>Tracheophyta</taxon>
        <taxon>Spermatophyta</taxon>
        <taxon>Magnoliopsida</taxon>
        <taxon>eudicotyledons</taxon>
        <taxon>Gunneridae</taxon>
        <taxon>Pentapetalae</taxon>
        <taxon>rosids</taxon>
        <taxon>fabids</taxon>
        <taxon>Malpighiales</taxon>
        <taxon>Rhizophoraceae</taxon>
        <taxon>Rhizophora</taxon>
    </lineage>
</organism>
<reference evidence="1" key="1">
    <citation type="submission" date="2018-02" db="EMBL/GenBank/DDBJ databases">
        <title>Rhizophora mucronata_Transcriptome.</title>
        <authorList>
            <person name="Meera S.P."/>
            <person name="Sreeshan A."/>
            <person name="Augustine A."/>
        </authorList>
    </citation>
    <scope>NUCLEOTIDE SEQUENCE</scope>
    <source>
        <tissue evidence="1">Leaf</tissue>
    </source>
</reference>